<organism evidence="2 3">
    <name type="scientific">Lysinibacillus pakistanensis</name>
    <dbReference type="NCBI Taxonomy" id="759811"/>
    <lineage>
        <taxon>Bacteria</taxon>
        <taxon>Bacillati</taxon>
        <taxon>Bacillota</taxon>
        <taxon>Bacilli</taxon>
        <taxon>Bacillales</taxon>
        <taxon>Bacillaceae</taxon>
        <taxon>Lysinibacillus</taxon>
    </lineage>
</organism>
<gene>
    <name evidence="2" type="ORF">GDS87_19100</name>
</gene>
<evidence type="ECO:0000313" key="2">
    <source>
        <dbReference type="EMBL" id="QGG52878.1"/>
    </source>
</evidence>
<dbReference type="RefSeq" id="WP_369593609.1">
    <property type="nucleotide sequence ID" value="NZ_CP045835.1"/>
</dbReference>
<reference evidence="2 3" key="1">
    <citation type="submission" date="2019-11" db="EMBL/GenBank/DDBJ databases">
        <title>Whole Genome Sequencing and Comparative Genomic Analyses of Lysinibacillus pakistanensis LZH-9, a Halotolerant Strain with Excellent COD Removal Capability.</title>
        <authorList>
            <person name="Zhou H."/>
        </authorList>
    </citation>
    <scope>NUCLEOTIDE SEQUENCE [LARGE SCALE GENOMIC DNA]</scope>
    <source>
        <strain evidence="2 3">LZH-9</strain>
    </source>
</reference>
<evidence type="ECO:0008006" key="4">
    <source>
        <dbReference type="Google" id="ProtNLM"/>
    </source>
</evidence>
<dbReference type="Proteomes" id="UP000373269">
    <property type="component" value="Chromosome"/>
</dbReference>
<dbReference type="EMBL" id="CP045835">
    <property type="protein sequence ID" value="QGG52878.1"/>
    <property type="molecule type" value="Genomic_DNA"/>
</dbReference>
<sequence length="109" mass="12629">MRFFKYITIISLIILILSTSLFIREKQIEIAIHDQFVESLQTERESNGELESSDDSFEQSSAEVDDNVLDQLSVDKDNKNLFLVVTAFSTLLLTLFSGSMWYRTRKRKA</sequence>
<protein>
    <recommendedName>
        <fullName evidence="4">LPXTG cell wall anchor domain-containing protein</fullName>
    </recommendedName>
</protein>
<feature type="transmembrane region" description="Helical" evidence="1">
    <location>
        <begin position="81"/>
        <end position="102"/>
    </location>
</feature>
<evidence type="ECO:0000313" key="3">
    <source>
        <dbReference type="Proteomes" id="UP000373269"/>
    </source>
</evidence>
<evidence type="ECO:0000256" key="1">
    <source>
        <dbReference type="SAM" id="Phobius"/>
    </source>
</evidence>
<keyword evidence="1" id="KW-1133">Transmembrane helix</keyword>
<keyword evidence="1" id="KW-0812">Transmembrane</keyword>
<keyword evidence="1" id="KW-0472">Membrane</keyword>
<keyword evidence="3" id="KW-1185">Reference proteome</keyword>
<name>A0ABX6DDJ4_9BACI</name>
<accession>A0ABX6DDJ4</accession>
<proteinExistence type="predicted"/>
<feature type="transmembrane region" description="Helical" evidence="1">
    <location>
        <begin position="6"/>
        <end position="23"/>
    </location>
</feature>